<protein>
    <submittedName>
        <fullName evidence="1">Uncharacterized protein</fullName>
    </submittedName>
</protein>
<reference evidence="1 2" key="1">
    <citation type="submission" date="2017-03" db="EMBL/GenBank/DDBJ databases">
        <title>Isolation of Levoglucosan Utilizing Bacteria.</title>
        <authorList>
            <person name="Arya A.S."/>
        </authorList>
    </citation>
    <scope>NUCLEOTIDE SEQUENCE [LARGE SCALE GENOMIC DNA]</scope>
    <source>
        <strain evidence="1 2">MEC069</strain>
    </source>
</reference>
<accession>A0A4Y8PV35</accession>
<dbReference type="OrthoDB" id="2652925at2"/>
<name>A0A4Y8PV35_9BACL</name>
<keyword evidence="2" id="KW-1185">Reference proteome</keyword>
<sequence>MLEENCFSTGKIIYNELKDINARKLISDQTDLLKEDLFQVQYEEWVIVDVGWYPSFSVEGHFRTVVIQNCDWETPIFEKTCTDLELLQQHLLEALDIASKLVQQNTSNP</sequence>
<evidence type="ECO:0000313" key="1">
    <source>
        <dbReference type="EMBL" id="TFE84823.1"/>
    </source>
</evidence>
<proteinExistence type="predicted"/>
<dbReference type="RefSeq" id="WP_134755746.1">
    <property type="nucleotide sequence ID" value="NZ_MYFO02000002.1"/>
</dbReference>
<evidence type="ECO:0000313" key="2">
    <source>
        <dbReference type="Proteomes" id="UP000298246"/>
    </source>
</evidence>
<dbReference type="AlphaFoldDB" id="A0A4Y8PV35"/>
<comment type="caution">
    <text evidence="1">The sequence shown here is derived from an EMBL/GenBank/DDBJ whole genome shotgun (WGS) entry which is preliminary data.</text>
</comment>
<dbReference type="EMBL" id="MYFO01000031">
    <property type="protein sequence ID" value="TFE84823.1"/>
    <property type="molecule type" value="Genomic_DNA"/>
</dbReference>
<organism evidence="1 2">
    <name type="scientific">Paenibacillus athensensis</name>
    <dbReference type="NCBI Taxonomy" id="1967502"/>
    <lineage>
        <taxon>Bacteria</taxon>
        <taxon>Bacillati</taxon>
        <taxon>Bacillota</taxon>
        <taxon>Bacilli</taxon>
        <taxon>Bacillales</taxon>
        <taxon>Paenibacillaceae</taxon>
        <taxon>Paenibacillus</taxon>
    </lineage>
</organism>
<dbReference type="Proteomes" id="UP000298246">
    <property type="component" value="Unassembled WGS sequence"/>
</dbReference>
<gene>
    <name evidence="1" type="ORF">B5M42_19145</name>
</gene>